<evidence type="ECO:0000256" key="1">
    <source>
        <dbReference type="ARBA" id="ARBA00001947"/>
    </source>
</evidence>
<evidence type="ECO:0000313" key="4">
    <source>
        <dbReference type="EMBL" id="QGF24277.1"/>
    </source>
</evidence>
<dbReference type="AlphaFoldDB" id="A0A5Q2FEP0"/>
<protein>
    <submittedName>
        <fullName evidence="4">Uncharacterized protein</fullName>
    </submittedName>
</protein>
<dbReference type="KEGG" id="rain:Rai3103_12075"/>
<keyword evidence="3" id="KW-0862">Zinc</keyword>
<dbReference type="PANTHER" id="PTHR42813:SF2">
    <property type="entry name" value="DEHYDROGENASE, ZINC-CONTAINING, PUTATIVE (AFU_ORTHOLOGUE AFUA_2G02810)-RELATED"/>
    <property type="match status" value="1"/>
</dbReference>
<dbReference type="Proteomes" id="UP000386847">
    <property type="component" value="Chromosome"/>
</dbReference>
<name>A0A5Q2FEP0_9ACTN</name>
<gene>
    <name evidence="4" type="ORF">Rai3103_12075</name>
</gene>
<dbReference type="PANTHER" id="PTHR42813">
    <property type="entry name" value="ZINC-TYPE ALCOHOL DEHYDROGENASE-LIKE"/>
    <property type="match status" value="1"/>
</dbReference>
<evidence type="ECO:0000256" key="3">
    <source>
        <dbReference type="ARBA" id="ARBA00022833"/>
    </source>
</evidence>
<proteinExistence type="predicted"/>
<reference evidence="4 5" key="1">
    <citation type="submission" date="2019-10" db="EMBL/GenBank/DDBJ databases">
        <title>Genomic analysis of Raineyella sp. CBA3103.</title>
        <authorList>
            <person name="Roh S.W."/>
        </authorList>
    </citation>
    <scope>NUCLEOTIDE SEQUENCE [LARGE SCALE GENOMIC DNA]</scope>
    <source>
        <strain evidence="4 5">CBA3103</strain>
    </source>
</reference>
<dbReference type="Gene3D" id="3.90.180.10">
    <property type="entry name" value="Medium-chain alcohol dehydrogenases, catalytic domain"/>
    <property type="match status" value="1"/>
</dbReference>
<dbReference type="Gene3D" id="3.40.50.720">
    <property type="entry name" value="NAD(P)-binding Rossmann-like Domain"/>
    <property type="match status" value="1"/>
</dbReference>
<keyword evidence="2" id="KW-0479">Metal-binding</keyword>
<comment type="cofactor">
    <cofactor evidence="1">
        <name>Zn(2+)</name>
        <dbReference type="ChEBI" id="CHEBI:29105"/>
    </cofactor>
</comment>
<organism evidence="4 5">
    <name type="scientific">Raineyella fluvialis</name>
    <dbReference type="NCBI Taxonomy" id="2662261"/>
    <lineage>
        <taxon>Bacteria</taxon>
        <taxon>Bacillati</taxon>
        <taxon>Actinomycetota</taxon>
        <taxon>Actinomycetes</taxon>
        <taxon>Propionibacteriales</taxon>
        <taxon>Propionibacteriaceae</taxon>
        <taxon>Raineyella</taxon>
    </lineage>
</organism>
<keyword evidence="5" id="KW-1185">Reference proteome</keyword>
<evidence type="ECO:0000256" key="2">
    <source>
        <dbReference type="ARBA" id="ARBA00022723"/>
    </source>
</evidence>
<sequence length="73" mass="8374">MITVFDKHLTLRTGQCNVRHWVPDLLPLVEDPADPLGTQDLVTHRVPLEEAPRRYDVFRRKADGCVKVVLTPQ</sequence>
<dbReference type="GO" id="GO:0046872">
    <property type="term" value="F:metal ion binding"/>
    <property type="evidence" value="ECO:0007669"/>
    <property type="project" value="UniProtKB-KW"/>
</dbReference>
<evidence type="ECO:0000313" key="5">
    <source>
        <dbReference type="Proteomes" id="UP000386847"/>
    </source>
</evidence>
<dbReference type="EMBL" id="CP045725">
    <property type="protein sequence ID" value="QGF24277.1"/>
    <property type="molecule type" value="Genomic_DNA"/>
</dbReference>
<accession>A0A5Q2FEP0</accession>
<dbReference type="RefSeq" id="WP_153572806.1">
    <property type="nucleotide sequence ID" value="NZ_CP045725.1"/>
</dbReference>